<dbReference type="EMBL" id="MTEJ01000542">
    <property type="protein sequence ID" value="OQX01810.1"/>
    <property type="molecule type" value="Genomic_DNA"/>
</dbReference>
<sequence length="94" mass="10788">MTEEAAMYQVNGENHAVPITDINTLWIAGWMWGKYQDPNYPLPQDKATATHWLAGFIWGTTEACQYHRLWEWLDETLAGHESTVKLINRVAGNL</sequence>
<accession>A0A1Y1QB55</accession>
<gene>
    <name evidence="1" type="ORF">BWK73_44800</name>
</gene>
<dbReference type="AlphaFoldDB" id="A0A1Y1QB55"/>
<name>A0A1Y1QB55_9GAMM</name>
<organism evidence="1 2">
    <name type="scientific">Thiothrix lacustris</name>
    <dbReference type="NCBI Taxonomy" id="525917"/>
    <lineage>
        <taxon>Bacteria</taxon>
        <taxon>Pseudomonadati</taxon>
        <taxon>Pseudomonadota</taxon>
        <taxon>Gammaproteobacteria</taxon>
        <taxon>Thiotrichales</taxon>
        <taxon>Thiotrichaceae</taxon>
        <taxon>Thiothrix</taxon>
    </lineage>
</organism>
<proteinExistence type="predicted"/>
<protein>
    <submittedName>
        <fullName evidence="1">Uncharacterized protein</fullName>
    </submittedName>
</protein>
<comment type="caution">
    <text evidence="1">The sequence shown here is derived from an EMBL/GenBank/DDBJ whole genome shotgun (WGS) entry which is preliminary data.</text>
</comment>
<dbReference type="Proteomes" id="UP000192491">
    <property type="component" value="Unassembled WGS sequence"/>
</dbReference>
<evidence type="ECO:0000313" key="1">
    <source>
        <dbReference type="EMBL" id="OQX01810.1"/>
    </source>
</evidence>
<evidence type="ECO:0000313" key="2">
    <source>
        <dbReference type="Proteomes" id="UP000192491"/>
    </source>
</evidence>
<reference evidence="1 2" key="1">
    <citation type="submission" date="2017-01" db="EMBL/GenBank/DDBJ databases">
        <title>Novel large sulfur bacteria in the metagenomes of groundwater-fed chemosynthetic microbial mats in the Lake Huron basin.</title>
        <authorList>
            <person name="Sharrar A.M."/>
            <person name="Flood B.E."/>
            <person name="Bailey J.V."/>
            <person name="Jones D.S."/>
            <person name="Biddanda B."/>
            <person name="Ruberg S.A."/>
            <person name="Marcus D.N."/>
            <person name="Dick G.J."/>
        </authorList>
    </citation>
    <scope>NUCLEOTIDE SEQUENCE [LARGE SCALE GENOMIC DNA]</scope>
    <source>
        <strain evidence="1">A8</strain>
    </source>
</reference>